<gene>
    <name evidence="8" type="ORF">MMA15_10465</name>
</gene>
<evidence type="ECO:0000256" key="6">
    <source>
        <dbReference type="SAM" id="Coils"/>
    </source>
</evidence>
<protein>
    <submittedName>
        <fullName evidence="8">Aromatic acid exporter family protein</fullName>
    </submittedName>
</protein>
<feature type="coiled-coil region" evidence="6">
    <location>
        <begin position="333"/>
        <end position="363"/>
    </location>
</feature>
<keyword evidence="9" id="KW-1185">Reference proteome</keyword>
<evidence type="ECO:0000256" key="2">
    <source>
        <dbReference type="ARBA" id="ARBA00022475"/>
    </source>
</evidence>
<dbReference type="Pfam" id="PF06081">
    <property type="entry name" value="ArAE_1"/>
    <property type="match status" value="1"/>
</dbReference>
<proteinExistence type="predicted"/>
<feature type="transmembrane region" description="Helical" evidence="7">
    <location>
        <begin position="66"/>
        <end position="84"/>
    </location>
</feature>
<reference evidence="8" key="1">
    <citation type="submission" date="2022-03" db="EMBL/GenBank/DDBJ databases">
        <authorList>
            <person name="Santos J.D.N."/>
            <person name="Kallscheuer N."/>
            <person name="Jogler C."/>
            <person name="Lage O.M."/>
        </authorList>
    </citation>
    <scope>NUCLEOTIDE SEQUENCE</scope>
    <source>
        <strain evidence="8">M600PL45_2</strain>
    </source>
</reference>
<keyword evidence="6" id="KW-0175">Coiled coil</keyword>
<evidence type="ECO:0000256" key="4">
    <source>
        <dbReference type="ARBA" id="ARBA00022989"/>
    </source>
</evidence>
<dbReference type="Proteomes" id="UP001166784">
    <property type="component" value="Unassembled WGS sequence"/>
</dbReference>
<accession>A0ABS9SX03</accession>
<evidence type="ECO:0000256" key="3">
    <source>
        <dbReference type="ARBA" id="ARBA00022692"/>
    </source>
</evidence>
<feature type="transmembrane region" description="Helical" evidence="7">
    <location>
        <begin position="138"/>
        <end position="156"/>
    </location>
</feature>
<evidence type="ECO:0000313" key="8">
    <source>
        <dbReference type="EMBL" id="MCH6160809.1"/>
    </source>
</evidence>
<keyword evidence="5 7" id="KW-0472">Membrane</keyword>
<evidence type="ECO:0000313" key="9">
    <source>
        <dbReference type="Proteomes" id="UP001166784"/>
    </source>
</evidence>
<comment type="subcellular location">
    <subcellularLocation>
        <location evidence="1">Cell membrane</location>
        <topology evidence="1">Multi-pass membrane protein</topology>
    </subcellularLocation>
</comment>
<evidence type="ECO:0000256" key="7">
    <source>
        <dbReference type="SAM" id="Phobius"/>
    </source>
</evidence>
<reference evidence="8" key="2">
    <citation type="journal article" date="2023" name="Int. J. Syst. Evol. Microbiol.">
        <title>Streptomyces marispadix sp. nov., isolated from marine beach sediment of the Northern Coast of Portugal.</title>
        <authorList>
            <person name="dos Santos J.D.N."/>
            <person name="Vitorino I.R."/>
            <person name="Kallscheuer N."/>
            <person name="Srivastava A."/>
            <person name="Krautwurst S."/>
            <person name="Marz M."/>
            <person name="Jogler C."/>
            <person name="Lobo Da Cunha A."/>
            <person name="Catita J."/>
            <person name="Goncalves H."/>
            <person name="Gonzalez I."/>
            <person name="Reyes F."/>
            <person name="Lage O.M."/>
        </authorList>
    </citation>
    <scope>NUCLEOTIDE SEQUENCE</scope>
    <source>
        <strain evidence="8">M600PL45_2</strain>
    </source>
</reference>
<evidence type="ECO:0000256" key="5">
    <source>
        <dbReference type="ARBA" id="ARBA00023136"/>
    </source>
</evidence>
<name>A0ABS9SX03_9ACTN</name>
<comment type="caution">
    <text evidence="8">The sequence shown here is derived from an EMBL/GenBank/DDBJ whole genome shotgun (WGS) entry which is preliminary data.</text>
</comment>
<keyword evidence="4 7" id="KW-1133">Transmembrane helix</keyword>
<evidence type="ECO:0000256" key="1">
    <source>
        <dbReference type="ARBA" id="ARBA00004651"/>
    </source>
</evidence>
<dbReference type="RefSeq" id="WP_241058835.1">
    <property type="nucleotide sequence ID" value="NZ_JAKWJU010000002.1"/>
</dbReference>
<sequence>MAKAQAPLMRSAAPQARAARVSQWLRRAANPNSSERQTLTLIGKSALVASVSWYIAHDLIGAQSPAFAPFSAVLIVQITAYQSLLQALRHVGAVSVGVSLQGAFGAFLGPNLLSFVLVALIAAFIGRWRRLGPQGSQVTTAAFFAFSTYAAAAGQSQGLRELGQIVLLVLIGCGVGVVVNVLVLPPMRYRSAEDGIHVLGQSLGDLAEDVCAALRRGELDKESTERWRYRAAQLGPMTAQAQTSVQTARESVHYHPWRVLGRWRGRPSFTGYQEVTDALERITYQMTSMTRSFDQWHDGEDRDGRGYRWFLVRYGDFLSCFAAVAEVFGRLDEDRLGEQCRELGAAVEELEEARGRLAEAAESGSPLPVSDPSEPYGILLAEAVRLLDEVEHAGDVLEQAVDRAGHQAAGRPGEGAR</sequence>
<feature type="transmembrane region" description="Helical" evidence="7">
    <location>
        <begin position="162"/>
        <end position="183"/>
    </location>
</feature>
<keyword evidence="3 7" id="KW-0812">Transmembrane</keyword>
<organism evidence="8 9">
    <name type="scientific">Streptomyces marispadix</name>
    <dbReference type="NCBI Taxonomy" id="2922868"/>
    <lineage>
        <taxon>Bacteria</taxon>
        <taxon>Bacillati</taxon>
        <taxon>Actinomycetota</taxon>
        <taxon>Actinomycetes</taxon>
        <taxon>Kitasatosporales</taxon>
        <taxon>Streptomycetaceae</taxon>
        <taxon>Streptomyces</taxon>
    </lineage>
</organism>
<dbReference type="InterPro" id="IPR010343">
    <property type="entry name" value="ArAE_1"/>
</dbReference>
<dbReference type="EMBL" id="JAKWJU010000002">
    <property type="protein sequence ID" value="MCH6160809.1"/>
    <property type="molecule type" value="Genomic_DNA"/>
</dbReference>
<keyword evidence="2" id="KW-1003">Cell membrane</keyword>
<feature type="transmembrane region" description="Helical" evidence="7">
    <location>
        <begin position="104"/>
        <end position="126"/>
    </location>
</feature>